<accession>K0YLE4</accession>
<evidence type="ECO:0000256" key="1">
    <source>
        <dbReference type="SAM" id="MobiDB-lite"/>
    </source>
</evidence>
<gene>
    <name evidence="2" type="ORF">HMPREF9451_00023</name>
</gene>
<dbReference type="PATRIC" id="fig|742818.3.peg.21"/>
<feature type="compositionally biased region" description="Basic and acidic residues" evidence="1">
    <location>
        <begin position="313"/>
        <end position="324"/>
    </location>
</feature>
<proteinExistence type="predicted"/>
<protein>
    <recommendedName>
        <fullName evidence="4">Phospholipase C/D domain-containing protein</fullName>
    </recommendedName>
</protein>
<evidence type="ECO:0000313" key="3">
    <source>
        <dbReference type="Proteomes" id="UP000006069"/>
    </source>
</evidence>
<name>K0YLE4_9ACTN</name>
<dbReference type="EMBL" id="ADMD01000001">
    <property type="protein sequence ID" value="EJZ84422.1"/>
    <property type="molecule type" value="Genomic_DNA"/>
</dbReference>
<reference evidence="2 3" key="1">
    <citation type="submission" date="2012-08" db="EMBL/GenBank/DDBJ databases">
        <title>The Genome Sequence of Slackia piriformis YIT 12062.</title>
        <authorList>
            <consortium name="The Broad Institute Genome Sequencing Platform"/>
            <person name="Earl A."/>
            <person name="Ward D."/>
            <person name="Feldgarden M."/>
            <person name="Gevers D."/>
            <person name="Morotomi M."/>
            <person name="Walker B."/>
            <person name="Young S.K."/>
            <person name="Zeng Q."/>
            <person name="Gargeya S."/>
            <person name="Fitzgerald M."/>
            <person name="Haas B."/>
            <person name="Abouelleil A."/>
            <person name="Alvarado L."/>
            <person name="Arachchi H.M."/>
            <person name="Berlin A.M."/>
            <person name="Chapman S.B."/>
            <person name="Goldberg J."/>
            <person name="Griggs A."/>
            <person name="Gujja S."/>
            <person name="Hansen M."/>
            <person name="Howarth C."/>
            <person name="Imamovic A."/>
            <person name="Larimer J."/>
            <person name="McCowen C."/>
            <person name="Montmayeur A."/>
            <person name="Murphy C."/>
            <person name="Neiman D."/>
            <person name="Pearson M."/>
            <person name="Priest M."/>
            <person name="Roberts A."/>
            <person name="Saif S."/>
            <person name="Shea T."/>
            <person name="Sisk P."/>
            <person name="Sykes S."/>
            <person name="Wortman J."/>
            <person name="Nusbaum C."/>
            <person name="Birren B."/>
        </authorList>
    </citation>
    <scope>NUCLEOTIDE SEQUENCE [LARGE SCALE GENOMIC DNA]</scope>
    <source>
        <strain evidence="2 3">YIT 12062</strain>
    </source>
</reference>
<comment type="caution">
    <text evidence="2">The sequence shown here is derived from an EMBL/GenBank/DDBJ whole genome shotgun (WGS) entry which is preliminary data.</text>
</comment>
<organism evidence="2 3">
    <name type="scientific">Slackia piriformis YIT 12062</name>
    <dbReference type="NCBI Taxonomy" id="742818"/>
    <lineage>
        <taxon>Bacteria</taxon>
        <taxon>Bacillati</taxon>
        <taxon>Actinomycetota</taxon>
        <taxon>Coriobacteriia</taxon>
        <taxon>Eggerthellales</taxon>
        <taxon>Eggerthellaceae</taxon>
        <taxon>Slackia</taxon>
    </lineage>
</organism>
<dbReference type="HOGENOM" id="CLU_064046_0_0_11"/>
<feature type="region of interest" description="Disordered" evidence="1">
    <location>
        <begin position="305"/>
        <end position="324"/>
    </location>
</feature>
<evidence type="ECO:0000313" key="2">
    <source>
        <dbReference type="EMBL" id="EJZ84422.1"/>
    </source>
</evidence>
<dbReference type="InParanoid" id="K0YLE4"/>
<dbReference type="RefSeq" id="WP_009138264.1">
    <property type="nucleotide sequence ID" value="NZ_JH815198.1"/>
</dbReference>
<keyword evidence="3" id="KW-1185">Reference proteome</keyword>
<evidence type="ECO:0008006" key="4">
    <source>
        <dbReference type="Google" id="ProtNLM"/>
    </source>
</evidence>
<dbReference type="eggNOG" id="COG0770">
    <property type="taxonomic scope" value="Bacteria"/>
</dbReference>
<dbReference type="Proteomes" id="UP000006069">
    <property type="component" value="Unassembled WGS sequence"/>
</dbReference>
<sequence>MPAIMTHDFFGKEVYAVHAKAIGASADERDAFLLGNQGPDPLFYLVLTMRMKPFFRLGGKMHHENPTKLLFALKESLGVLEDDEVSIGRAYAAGFLSHYTLDSSMHPLVYSQQFAICDAGIVGLDRSDGNEVHAEIEREFDEMVLFTKLGRTIASYKPYEEALRASDRVLAIIGKMYAYFCMVALHEFVPVDMFPAAVKNFRTIQKLFYSPKSRKQGIANTVETRVLRRNHSFFKSMAHRDNPIVKSDFDNRLCRQWVNPFTGEVSSKSFWNIFDEAKEKAGRNIALFLSDEFSPEDARAITGGLDFSGEPVEDARNAHDDPSKEVAYTRSLATEDGAAQLVAHALEENESL</sequence>
<dbReference type="AlphaFoldDB" id="K0YLE4"/>